<comment type="similarity">
    <text evidence="1">Belongs to the cytochrome P450 family.</text>
</comment>
<evidence type="ECO:0000313" key="3">
    <source>
        <dbReference type="EMBL" id="KAG8173334.1"/>
    </source>
</evidence>
<name>A0AAV6TP25_9ARAC</name>
<evidence type="ECO:0000256" key="1">
    <source>
        <dbReference type="ARBA" id="ARBA00010617"/>
    </source>
</evidence>
<dbReference type="Gene3D" id="1.10.630.10">
    <property type="entry name" value="Cytochrome P450"/>
    <property type="match status" value="1"/>
</dbReference>
<evidence type="ECO:0000313" key="4">
    <source>
        <dbReference type="Proteomes" id="UP000827092"/>
    </source>
</evidence>
<dbReference type="Proteomes" id="UP000827092">
    <property type="component" value="Unassembled WGS sequence"/>
</dbReference>
<dbReference type="InterPro" id="IPR001128">
    <property type="entry name" value="Cyt_P450"/>
</dbReference>
<dbReference type="InterPro" id="IPR036396">
    <property type="entry name" value="Cyt_P450_sf"/>
</dbReference>
<reference evidence="3 4" key="1">
    <citation type="journal article" date="2022" name="Nat. Ecol. Evol.">
        <title>A masculinizing supergene underlies an exaggerated male reproductive morph in a spider.</title>
        <authorList>
            <person name="Hendrickx F."/>
            <person name="De Corte Z."/>
            <person name="Sonet G."/>
            <person name="Van Belleghem S.M."/>
            <person name="Kostlbacher S."/>
            <person name="Vangestel C."/>
        </authorList>
    </citation>
    <scope>NUCLEOTIDE SEQUENCE [LARGE SCALE GENOMIC DNA]</scope>
    <source>
        <strain evidence="3">W744_W776</strain>
    </source>
</reference>
<dbReference type="SUPFAM" id="SSF48264">
    <property type="entry name" value="Cytochrome P450"/>
    <property type="match status" value="1"/>
</dbReference>
<dbReference type="Pfam" id="PF00067">
    <property type="entry name" value="p450"/>
    <property type="match status" value="1"/>
</dbReference>
<protein>
    <submittedName>
        <fullName evidence="3">Uncharacterized protein</fullName>
    </submittedName>
</protein>
<gene>
    <name evidence="3" type="ORF">JTE90_013417</name>
</gene>
<sequence length="80" mass="8869">LYLGRKYAVVCNDYEAVKEALSKTEAITRPVGIFSPIPLGTGFGSANVHDWSVQRRFCVKSMKDDGLGAGHEWEELLQVL</sequence>
<comment type="caution">
    <text evidence="3">The sequence shown here is derived from an EMBL/GenBank/DDBJ whole genome shotgun (WGS) entry which is preliminary data.</text>
</comment>
<dbReference type="GO" id="GO:0004497">
    <property type="term" value="F:monooxygenase activity"/>
    <property type="evidence" value="ECO:0007669"/>
    <property type="project" value="UniProtKB-KW"/>
</dbReference>
<keyword evidence="2" id="KW-0560">Oxidoreductase</keyword>
<feature type="non-terminal residue" evidence="3">
    <location>
        <position position="1"/>
    </location>
</feature>
<keyword evidence="2" id="KW-0503">Monooxygenase</keyword>
<proteinExistence type="inferred from homology"/>
<dbReference type="GO" id="GO:0020037">
    <property type="term" value="F:heme binding"/>
    <property type="evidence" value="ECO:0007669"/>
    <property type="project" value="InterPro"/>
</dbReference>
<dbReference type="EMBL" id="JAFNEN010001870">
    <property type="protein sequence ID" value="KAG8173334.1"/>
    <property type="molecule type" value="Genomic_DNA"/>
</dbReference>
<dbReference type="GO" id="GO:0005506">
    <property type="term" value="F:iron ion binding"/>
    <property type="evidence" value="ECO:0007669"/>
    <property type="project" value="InterPro"/>
</dbReference>
<accession>A0AAV6TP25</accession>
<dbReference type="AlphaFoldDB" id="A0AAV6TP25"/>
<organism evidence="3 4">
    <name type="scientific">Oedothorax gibbosus</name>
    <dbReference type="NCBI Taxonomy" id="931172"/>
    <lineage>
        <taxon>Eukaryota</taxon>
        <taxon>Metazoa</taxon>
        <taxon>Ecdysozoa</taxon>
        <taxon>Arthropoda</taxon>
        <taxon>Chelicerata</taxon>
        <taxon>Arachnida</taxon>
        <taxon>Araneae</taxon>
        <taxon>Araneomorphae</taxon>
        <taxon>Entelegynae</taxon>
        <taxon>Araneoidea</taxon>
        <taxon>Linyphiidae</taxon>
        <taxon>Erigoninae</taxon>
        <taxon>Oedothorax</taxon>
    </lineage>
</organism>
<dbReference type="GO" id="GO:0016705">
    <property type="term" value="F:oxidoreductase activity, acting on paired donors, with incorporation or reduction of molecular oxygen"/>
    <property type="evidence" value="ECO:0007669"/>
    <property type="project" value="InterPro"/>
</dbReference>
<keyword evidence="4" id="KW-1185">Reference proteome</keyword>
<evidence type="ECO:0000256" key="2">
    <source>
        <dbReference type="ARBA" id="ARBA00023033"/>
    </source>
</evidence>